<dbReference type="InterPro" id="IPR036388">
    <property type="entry name" value="WH-like_DNA-bd_sf"/>
</dbReference>
<gene>
    <name evidence="5" type="ORF">SAMN05446037_1003255</name>
</gene>
<evidence type="ECO:0000256" key="1">
    <source>
        <dbReference type="ARBA" id="ARBA00023015"/>
    </source>
</evidence>
<organism evidence="5 6">
    <name type="scientific">Anaerovirgula multivorans</name>
    <dbReference type="NCBI Taxonomy" id="312168"/>
    <lineage>
        <taxon>Bacteria</taxon>
        <taxon>Bacillati</taxon>
        <taxon>Bacillota</taxon>
        <taxon>Clostridia</taxon>
        <taxon>Peptostreptococcales</taxon>
        <taxon>Natronincolaceae</taxon>
        <taxon>Anaerovirgula</taxon>
    </lineage>
</organism>
<evidence type="ECO:0000313" key="6">
    <source>
        <dbReference type="Proteomes" id="UP000198304"/>
    </source>
</evidence>
<dbReference type="GO" id="GO:0003677">
    <property type="term" value="F:DNA binding"/>
    <property type="evidence" value="ECO:0007669"/>
    <property type="project" value="UniProtKB-KW"/>
</dbReference>
<name>A0A239BGB3_9FIRM</name>
<evidence type="ECO:0000256" key="2">
    <source>
        <dbReference type="ARBA" id="ARBA00023125"/>
    </source>
</evidence>
<dbReference type="PRINTS" id="PR00598">
    <property type="entry name" value="HTHMARR"/>
</dbReference>
<dbReference type="InterPro" id="IPR000835">
    <property type="entry name" value="HTH_MarR-typ"/>
</dbReference>
<evidence type="ECO:0000256" key="3">
    <source>
        <dbReference type="ARBA" id="ARBA00023163"/>
    </source>
</evidence>
<sequence>MESSNEVTKNLTDELLYFFNGFSSWESSVIKSSELTVSEAHAIEILGRYGRMNMKDLAGKLGVTTGTTTVTVDRLEKKNYAQREFTKEDRRMILISLTEKGMEAAKEHHKYHVDLTEQMISSLLEDEVEQLLNILKKINANTF</sequence>
<dbReference type="Proteomes" id="UP000198304">
    <property type="component" value="Unassembled WGS sequence"/>
</dbReference>
<reference evidence="5 6" key="1">
    <citation type="submission" date="2017-06" db="EMBL/GenBank/DDBJ databases">
        <authorList>
            <person name="Kim H.J."/>
            <person name="Triplett B.A."/>
        </authorList>
    </citation>
    <scope>NUCLEOTIDE SEQUENCE [LARGE SCALE GENOMIC DNA]</scope>
    <source>
        <strain evidence="5 6">SCA</strain>
    </source>
</reference>
<protein>
    <submittedName>
        <fullName evidence="5">Transcriptional regulator, MarR family</fullName>
    </submittedName>
</protein>
<evidence type="ECO:0000313" key="5">
    <source>
        <dbReference type="EMBL" id="SNS06980.1"/>
    </source>
</evidence>
<dbReference type="PANTHER" id="PTHR42756">
    <property type="entry name" value="TRANSCRIPTIONAL REGULATOR, MARR"/>
    <property type="match status" value="1"/>
</dbReference>
<accession>A0A239BGB3</accession>
<dbReference type="Pfam" id="PF01047">
    <property type="entry name" value="MarR"/>
    <property type="match status" value="1"/>
</dbReference>
<dbReference type="SMART" id="SM00347">
    <property type="entry name" value="HTH_MARR"/>
    <property type="match status" value="1"/>
</dbReference>
<proteinExistence type="predicted"/>
<dbReference type="SUPFAM" id="SSF46785">
    <property type="entry name" value="Winged helix' DNA-binding domain"/>
    <property type="match status" value="1"/>
</dbReference>
<dbReference type="EMBL" id="FZOJ01000003">
    <property type="protein sequence ID" value="SNS06980.1"/>
    <property type="molecule type" value="Genomic_DNA"/>
</dbReference>
<keyword evidence="1" id="KW-0805">Transcription regulation</keyword>
<dbReference type="PANTHER" id="PTHR42756:SF1">
    <property type="entry name" value="TRANSCRIPTIONAL REPRESSOR OF EMRAB OPERON"/>
    <property type="match status" value="1"/>
</dbReference>
<dbReference type="GO" id="GO:0003700">
    <property type="term" value="F:DNA-binding transcription factor activity"/>
    <property type="evidence" value="ECO:0007669"/>
    <property type="project" value="InterPro"/>
</dbReference>
<evidence type="ECO:0000259" key="4">
    <source>
        <dbReference type="PROSITE" id="PS50995"/>
    </source>
</evidence>
<dbReference type="PROSITE" id="PS50995">
    <property type="entry name" value="HTH_MARR_2"/>
    <property type="match status" value="1"/>
</dbReference>
<dbReference type="InterPro" id="IPR036390">
    <property type="entry name" value="WH_DNA-bd_sf"/>
</dbReference>
<feature type="domain" description="HTH marR-type" evidence="4">
    <location>
        <begin position="1"/>
        <end position="140"/>
    </location>
</feature>
<keyword evidence="2" id="KW-0238">DNA-binding</keyword>
<dbReference type="OrthoDB" id="5461037at2"/>
<keyword evidence="3" id="KW-0804">Transcription</keyword>
<dbReference type="Gene3D" id="1.10.10.10">
    <property type="entry name" value="Winged helix-like DNA-binding domain superfamily/Winged helix DNA-binding domain"/>
    <property type="match status" value="1"/>
</dbReference>
<dbReference type="AlphaFoldDB" id="A0A239BGB3"/>
<keyword evidence="6" id="KW-1185">Reference proteome</keyword>